<dbReference type="EMBL" id="CAUJNA010001169">
    <property type="protein sequence ID" value="CAJ1384943.1"/>
    <property type="molecule type" value="Genomic_DNA"/>
</dbReference>
<feature type="compositionally biased region" description="Basic residues" evidence="1">
    <location>
        <begin position="1119"/>
        <end position="1136"/>
    </location>
</feature>
<keyword evidence="2" id="KW-0472">Membrane</keyword>
<sequence length="1227" mass="126153">TSSSTTSTSSSSSTTSTSTTSSTSTSTTSSSSSSSSTSTTSSSTTSTSSSSSTTSTSSTSSTSTTTTSSTSSSSSSSSTSTTSSSTTSTSSSSSTTSTSSTSSTSTTSTSSTSSSSSSSSTSTTSSSTTSTSSSSSTTSTSSTSSTSTTSTSSTSSSSSSSSTSTTSSSTTSTSSSSSTTSTSSTSSTSTTTTSSTSSSSSSSSTSTSSSSTTSTSSSSSTTSTSSTSSTSTTSTSSTSSSSSSSSTSTTSSSTTSTSTSSTTSSTTSSSSSSSTTSRTSSSTSSTTWTTTSSTVSSSTSTTSSSSSSSSSTTTRTSTTSSSSSSSTTSKSLTSTTTSTSTTKSGTSTTLTISSSSTSSLTSSTTFSSTSTSSTQPQCVGFAGVAVDVAPSCAELAEQQNCSADILEIDENSTSDNATSDAEMLTTCYSPGAAEFVCPRGGGELVLASQRVRCQVCAAEDFMDLDETHFQVSGTLRWGPNTLLDQVDESMLDGYELWIVDSCGERLLFVASLQKRSAPMETWMTECCDASTYSLDVNMALPSDYFGFMVVPYQGAERLAAGAIVPIVERTSTTSTRSSTTSTSQTITTSTDTVTTVTGSSTTVTSSSTRSSTTTTTRSISSTSATVTSTSATSTETNTTTTTVTTETTSTTTTTATATSTRTSITTTTITSTMQAPASLEGCLGLSVSDAGAFTNSEDGRGALRNMLARAAGEDVQPEYVQDLALTAGASCDARRLTGRRLQESLRADYVIVFPASLGVEVALQVAESGQKALETMSLEEATSFLTEEVQKVPTLAHVTVTVTTKKVTITVTPIAQVEVQTDVALAVMSGLGAMLFPLCMFLIWWRCQKRLQPIKPKIKDEVKDVDEPPLRFAEAALEDTFAAVQPMVYEQMAEVKKKKKLAPKRKVRKPRSGQEEDLPEGSVKKRVKKLRPKKAKNELEAEDNRIVPAEIPLESFLELEDEGVVFDVPSDVPRSPEAARGSMSSLPSVPWSEDDALVGRLEAEGVLLRSAGSAPAAARLPAAPGPARSVAPGPARSSLSSLPSVPWEEDEQPSASSAPAAARLPSAPGPARSSLSSLPSVPWEEDEEPPRAATRVKTPETVPITPLTDTTATPPASKQRLKPKIKKGKRSGKRRPSGATPQADLEGVQIAIEPPALWSDESDADPERTPSVRWHDEPRTPAPEPAAPWSDDEATPAKSVKPSTSVRWSDEQRSEAPNEAIDITITY</sequence>
<feature type="region of interest" description="Disordered" evidence="1">
    <location>
        <begin position="968"/>
        <end position="991"/>
    </location>
</feature>
<gene>
    <name evidence="4" type="ORF">EVOR1521_LOCUS11668</name>
</gene>
<dbReference type="AlphaFoldDB" id="A0AA36IC09"/>
<feature type="compositionally biased region" description="Basic and acidic residues" evidence="1">
    <location>
        <begin position="1165"/>
        <end position="1179"/>
    </location>
</feature>
<feature type="compositionally biased region" description="Basic residues" evidence="1">
    <location>
        <begin position="924"/>
        <end position="934"/>
    </location>
</feature>
<feature type="compositionally biased region" description="Low complexity" evidence="1">
    <location>
        <begin position="1"/>
        <end position="374"/>
    </location>
</feature>
<evidence type="ECO:0000313" key="4">
    <source>
        <dbReference type="EMBL" id="CAJ1384943.1"/>
    </source>
</evidence>
<feature type="compositionally biased region" description="Basic residues" evidence="1">
    <location>
        <begin position="900"/>
        <end position="911"/>
    </location>
</feature>
<evidence type="ECO:0000256" key="1">
    <source>
        <dbReference type="SAM" id="MobiDB-lite"/>
    </source>
</evidence>
<feature type="region of interest" description="Disordered" evidence="1">
    <location>
        <begin position="1012"/>
        <end position="1227"/>
    </location>
</feature>
<dbReference type="Proteomes" id="UP001178507">
    <property type="component" value="Unassembled WGS sequence"/>
</dbReference>
<evidence type="ECO:0000256" key="2">
    <source>
        <dbReference type="SAM" id="Phobius"/>
    </source>
</evidence>
<dbReference type="GO" id="GO:0016020">
    <property type="term" value="C:membrane"/>
    <property type="evidence" value="ECO:0007669"/>
    <property type="project" value="UniProtKB-SubCell"/>
</dbReference>
<dbReference type="InterPro" id="IPR014010">
    <property type="entry name" value="REJ_dom"/>
</dbReference>
<protein>
    <recommendedName>
        <fullName evidence="3">REJ domain-containing protein</fullName>
    </recommendedName>
</protein>
<feature type="region of interest" description="Disordered" evidence="1">
    <location>
        <begin position="900"/>
        <end position="936"/>
    </location>
</feature>
<feature type="compositionally biased region" description="Low complexity" evidence="1">
    <location>
        <begin position="1012"/>
        <end position="1029"/>
    </location>
</feature>
<feature type="transmembrane region" description="Helical" evidence="2">
    <location>
        <begin position="823"/>
        <end position="845"/>
    </location>
</feature>
<reference evidence="4" key="1">
    <citation type="submission" date="2023-08" db="EMBL/GenBank/DDBJ databases">
        <authorList>
            <person name="Chen Y."/>
            <person name="Shah S."/>
            <person name="Dougan E. K."/>
            <person name="Thang M."/>
            <person name="Chan C."/>
        </authorList>
    </citation>
    <scope>NUCLEOTIDE SEQUENCE</scope>
</reference>
<keyword evidence="2" id="KW-1133">Transmembrane helix</keyword>
<feature type="compositionally biased region" description="Low complexity" evidence="1">
    <location>
        <begin position="1101"/>
        <end position="1115"/>
    </location>
</feature>
<feature type="domain" description="REJ" evidence="3">
    <location>
        <begin position="1"/>
        <end position="182"/>
    </location>
</feature>
<accession>A0AA36IC09</accession>
<feature type="region of interest" description="Disordered" evidence="1">
    <location>
        <begin position="1"/>
        <end position="376"/>
    </location>
</feature>
<feature type="non-terminal residue" evidence="4">
    <location>
        <position position="1227"/>
    </location>
</feature>
<feature type="region of interest" description="Disordered" evidence="1">
    <location>
        <begin position="571"/>
        <end position="661"/>
    </location>
</feature>
<feature type="compositionally biased region" description="Low complexity" evidence="1">
    <location>
        <begin position="1053"/>
        <end position="1080"/>
    </location>
</feature>
<dbReference type="PROSITE" id="PS51111">
    <property type="entry name" value="REJ"/>
    <property type="match status" value="1"/>
</dbReference>
<evidence type="ECO:0000259" key="3">
    <source>
        <dbReference type="PROSITE" id="PS51111"/>
    </source>
</evidence>
<keyword evidence="2" id="KW-0812">Transmembrane</keyword>
<organism evidence="4 5">
    <name type="scientific">Effrenium voratum</name>
    <dbReference type="NCBI Taxonomy" id="2562239"/>
    <lineage>
        <taxon>Eukaryota</taxon>
        <taxon>Sar</taxon>
        <taxon>Alveolata</taxon>
        <taxon>Dinophyceae</taxon>
        <taxon>Suessiales</taxon>
        <taxon>Symbiodiniaceae</taxon>
        <taxon>Effrenium</taxon>
    </lineage>
</organism>
<keyword evidence="5" id="KW-1185">Reference proteome</keyword>
<evidence type="ECO:0000313" key="5">
    <source>
        <dbReference type="Proteomes" id="UP001178507"/>
    </source>
</evidence>
<comment type="caution">
    <text evidence="4">The sequence shown here is derived from an EMBL/GenBank/DDBJ whole genome shotgun (WGS) entry which is preliminary data.</text>
</comment>
<name>A0AA36IC09_9DINO</name>
<proteinExistence type="predicted"/>